<dbReference type="Proteomes" id="UP000327044">
    <property type="component" value="Unassembled WGS sequence"/>
</dbReference>
<dbReference type="SMART" id="SM00368">
    <property type="entry name" value="LRR_RI"/>
    <property type="match status" value="3"/>
</dbReference>
<gene>
    <name evidence="2" type="ORF">PPYR_08264</name>
</gene>
<dbReference type="EMBL" id="VVIM01000006">
    <property type="protein sequence ID" value="KAB0797270.1"/>
    <property type="molecule type" value="Genomic_DNA"/>
</dbReference>
<dbReference type="InterPro" id="IPR032675">
    <property type="entry name" value="LRR_dom_sf"/>
</dbReference>
<proteinExistence type="predicted"/>
<dbReference type="GO" id="GO:0036064">
    <property type="term" value="C:ciliary basal body"/>
    <property type="evidence" value="ECO:0007669"/>
    <property type="project" value="TreeGrafter"/>
</dbReference>
<evidence type="ECO:0000313" key="2">
    <source>
        <dbReference type="EMBL" id="KAB0797270.1"/>
    </source>
</evidence>
<dbReference type="GO" id="GO:0005813">
    <property type="term" value="C:centrosome"/>
    <property type="evidence" value="ECO:0007669"/>
    <property type="project" value="TreeGrafter"/>
</dbReference>
<dbReference type="Gene3D" id="3.80.10.10">
    <property type="entry name" value="Ribonuclease Inhibitor"/>
    <property type="match status" value="2"/>
</dbReference>
<keyword evidence="3" id="KW-1185">Reference proteome</keyword>
<sequence length="664" mass="75180">MSSTYKSSVTSNLKPRNIFYVWYAELCRRSNMSPLAAVKPPKPKNDTVLDFVADRIKPEEWTPILNALSVDTSLHVIAIRSRVTGCYFHHEVNNEEKLRRMKKRCGSLWTDYILRSLSTSIAFCVKSSQVLSCLELDGLPLSMEYLEILLSSLRANKTVKILSLKHCPINDGGCQLVCTNVRLMPSISVINLSSCNLGASSGQYIAKVINHQQLNRYSESWHNSLRYEEPENNAMGGIKRITLNNNPNLGDEGTIPILDALDDDLWIKAIDIQNCGVTENLSTRIIHLVTHSNSLEVADFRNNEGITSGSIERIFEVLQRRYKAEREPEFLWLDGSSSLHDGSTYGSRSTLVGASGSIQKTRSAPLRNFNSSDFGIQGQYRRTNTLSTVERRSRFGKFMSQNSSKELVDVKRQLMELQTLLSQETSKRIETEKINNELQKQIVGIRQLGSLHRDRFLTPEKIAKVVRVIEDLNRNGTTNPQVKCVPVKILPQSAPKPAQYPKPPEKPKNLVINLRSQSSMQNLANRKPTPNRLKSKNIPSVMSPILEVSTPSKPIEKLSAAQIFERMILKQDYDSYILQEKNREATLEYCCDIQEVKEVKLSANDDNLSSGSDSSLDMLYREMDQVDQNFSLNCRSRSTLIKRTFDYEVQHFRTPIRSASLAPS</sequence>
<comment type="caution">
    <text evidence="2">The sequence shown here is derived from an EMBL/GenBank/DDBJ whole genome shotgun (WGS) entry which is preliminary data.</text>
</comment>
<dbReference type="InterPro" id="IPR026212">
    <property type="entry name" value="Cep78"/>
</dbReference>
<feature type="region of interest" description="Disordered" evidence="1">
    <location>
        <begin position="518"/>
        <end position="537"/>
    </location>
</feature>
<evidence type="ECO:0000256" key="1">
    <source>
        <dbReference type="SAM" id="MobiDB-lite"/>
    </source>
</evidence>
<name>A0A5N4AIU1_PHOPY</name>
<dbReference type="SUPFAM" id="SSF52047">
    <property type="entry name" value="RNI-like"/>
    <property type="match status" value="1"/>
</dbReference>
<dbReference type="GO" id="GO:0044782">
    <property type="term" value="P:cilium organization"/>
    <property type="evidence" value="ECO:0007669"/>
    <property type="project" value="TreeGrafter"/>
</dbReference>
<dbReference type="PRINTS" id="PR02062">
    <property type="entry name" value="CENTROSOME78"/>
</dbReference>
<dbReference type="InParanoid" id="A0A5N4AIU1"/>
<dbReference type="PANTHER" id="PTHR24110">
    <property type="entry name" value="CENTROSOMAL PROTEIN OF 78 KDA"/>
    <property type="match status" value="1"/>
</dbReference>
<evidence type="ECO:0008006" key="4">
    <source>
        <dbReference type="Google" id="ProtNLM"/>
    </source>
</evidence>
<dbReference type="PANTHER" id="PTHR24110:SF3">
    <property type="entry name" value="CENTROSOMAL PROTEIN OF 78 KDA"/>
    <property type="match status" value="1"/>
</dbReference>
<accession>A0A5N4AIU1</accession>
<evidence type="ECO:0000313" key="3">
    <source>
        <dbReference type="Proteomes" id="UP000327044"/>
    </source>
</evidence>
<dbReference type="AlphaFoldDB" id="A0A5N4AIU1"/>
<protein>
    <recommendedName>
        <fullName evidence="4">Centrosomal protein of 78 kDa</fullName>
    </recommendedName>
</protein>
<reference evidence="2 3" key="1">
    <citation type="journal article" date="2018" name="Elife">
        <title>Firefly genomes illuminate parallel origins of bioluminescence in beetles.</title>
        <authorList>
            <person name="Fallon T.R."/>
            <person name="Lower S.E."/>
            <person name="Chang C.H."/>
            <person name="Bessho-Uehara M."/>
            <person name="Martin G.J."/>
            <person name="Bewick A.J."/>
            <person name="Behringer M."/>
            <person name="Debat H.J."/>
            <person name="Wong I."/>
            <person name="Day J.C."/>
            <person name="Suvorov A."/>
            <person name="Silva C.J."/>
            <person name="Stanger-Hall K.F."/>
            <person name="Hall D.W."/>
            <person name="Schmitz R.J."/>
            <person name="Nelson D.R."/>
            <person name="Lewis S.M."/>
            <person name="Shigenobu S."/>
            <person name="Bybee S.M."/>
            <person name="Larracuente A.M."/>
            <person name="Oba Y."/>
            <person name="Weng J.K."/>
        </authorList>
    </citation>
    <scope>NUCLEOTIDE SEQUENCE [LARGE SCALE GENOMIC DNA]</scope>
    <source>
        <strain evidence="2">1611_PpyrPB1</strain>
        <tissue evidence="2">Whole body</tissue>
    </source>
</reference>
<organism evidence="2 3">
    <name type="scientific">Photinus pyralis</name>
    <name type="common">Common eastern firefly</name>
    <name type="synonym">Lampyris pyralis</name>
    <dbReference type="NCBI Taxonomy" id="7054"/>
    <lineage>
        <taxon>Eukaryota</taxon>
        <taxon>Metazoa</taxon>
        <taxon>Ecdysozoa</taxon>
        <taxon>Arthropoda</taxon>
        <taxon>Hexapoda</taxon>
        <taxon>Insecta</taxon>
        <taxon>Pterygota</taxon>
        <taxon>Neoptera</taxon>
        <taxon>Endopterygota</taxon>
        <taxon>Coleoptera</taxon>
        <taxon>Polyphaga</taxon>
        <taxon>Elateriformia</taxon>
        <taxon>Elateroidea</taxon>
        <taxon>Lampyridae</taxon>
        <taxon>Lampyrinae</taxon>
        <taxon>Photinus</taxon>
    </lineage>
</organism>